<dbReference type="GO" id="GO:0031267">
    <property type="term" value="F:small GTPase binding"/>
    <property type="evidence" value="ECO:0007669"/>
    <property type="project" value="TreeGrafter"/>
</dbReference>
<feature type="compositionally biased region" description="Basic and acidic residues" evidence="2">
    <location>
        <begin position="207"/>
        <end position="229"/>
    </location>
</feature>
<comment type="caution">
    <text evidence="4">The sequence shown here is derived from an EMBL/GenBank/DDBJ whole genome shotgun (WGS) entry which is preliminary data.</text>
</comment>
<reference evidence="4 5" key="1">
    <citation type="journal article" date="2018" name="PLoS ONE">
        <title>The draft genome of Kipferlia bialata reveals reductive genome evolution in fornicate parasites.</title>
        <authorList>
            <person name="Tanifuji G."/>
            <person name="Takabayashi S."/>
            <person name="Kume K."/>
            <person name="Takagi M."/>
            <person name="Nakayama T."/>
            <person name="Kamikawa R."/>
            <person name="Inagaki Y."/>
            <person name="Hashimoto T."/>
        </authorList>
    </citation>
    <scope>NUCLEOTIDE SEQUENCE [LARGE SCALE GENOMIC DNA]</scope>
    <source>
        <strain evidence="4">NY0173</strain>
    </source>
</reference>
<accession>A0A9K3CRQ8</accession>
<proteinExistence type="inferred from homology"/>
<dbReference type="InterPro" id="IPR027357">
    <property type="entry name" value="DOCKER_dom"/>
</dbReference>
<feature type="region of interest" description="Disordered" evidence="2">
    <location>
        <begin position="67"/>
        <end position="144"/>
    </location>
</feature>
<evidence type="ECO:0000256" key="2">
    <source>
        <dbReference type="SAM" id="MobiDB-lite"/>
    </source>
</evidence>
<feature type="non-terminal residue" evidence="4">
    <location>
        <position position="1"/>
    </location>
</feature>
<feature type="domain" description="DOCKER" evidence="3">
    <location>
        <begin position="1745"/>
        <end position="2267"/>
    </location>
</feature>
<gene>
    <name evidence="4" type="ORF">KIPB_002052</name>
</gene>
<dbReference type="GO" id="GO:0005737">
    <property type="term" value="C:cytoplasm"/>
    <property type="evidence" value="ECO:0007669"/>
    <property type="project" value="TreeGrafter"/>
</dbReference>
<feature type="region of interest" description="Disordered" evidence="2">
    <location>
        <begin position="477"/>
        <end position="517"/>
    </location>
</feature>
<dbReference type="GO" id="GO:0007264">
    <property type="term" value="P:small GTPase-mediated signal transduction"/>
    <property type="evidence" value="ECO:0007669"/>
    <property type="project" value="InterPro"/>
</dbReference>
<dbReference type="PANTHER" id="PTHR45653:SF10">
    <property type="entry name" value="MYOBLAST CITY, ISOFORM B"/>
    <property type="match status" value="1"/>
</dbReference>
<feature type="compositionally biased region" description="Low complexity" evidence="2">
    <location>
        <begin position="290"/>
        <end position="306"/>
    </location>
</feature>
<dbReference type="GO" id="GO:0005886">
    <property type="term" value="C:plasma membrane"/>
    <property type="evidence" value="ECO:0007669"/>
    <property type="project" value="TreeGrafter"/>
</dbReference>
<feature type="region of interest" description="Disordered" evidence="2">
    <location>
        <begin position="1593"/>
        <end position="1622"/>
    </location>
</feature>
<dbReference type="EMBL" id="BDIP01000317">
    <property type="protein sequence ID" value="GIQ81143.1"/>
    <property type="molecule type" value="Genomic_DNA"/>
</dbReference>
<evidence type="ECO:0000313" key="4">
    <source>
        <dbReference type="EMBL" id="GIQ81143.1"/>
    </source>
</evidence>
<feature type="compositionally biased region" description="Acidic residues" evidence="2">
    <location>
        <begin position="106"/>
        <end position="125"/>
    </location>
</feature>
<dbReference type="GO" id="GO:0005085">
    <property type="term" value="F:guanyl-nucleotide exchange factor activity"/>
    <property type="evidence" value="ECO:0007669"/>
    <property type="project" value="InterPro"/>
</dbReference>
<evidence type="ECO:0000259" key="3">
    <source>
        <dbReference type="PROSITE" id="PS51651"/>
    </source>
</evidence>
<feature type="region of interest" description="Disordered" evidence="2">
    <location>
        <begin position="1162"/>
        <end position="1182"/>
    </location>
</feature>
<feature type="compositionally biased region" description="Basic and acidic residues" evidence="2">
    <location>
        <begin position="72"/>
        <end position="88"/>
    </location>
</feature>
<comment type="similarity">
    <text evidence="1">Belongs to the DOCK family.</text>
</comment>
<dbReference type="PROSITE" id="PS51651">
    <property type="entry name" value="DOCKER"/>
    <property type="match status" value="1"/>
</dbReference>
<dbReference type="PANTHER" id="PTHR45653">
    <property type="entry name" value="DEDICATOR OF CYTOKINESIS"/>
    <property type="match status" value="1"/>
</dbReference>
<organism evidence="4 5">
    <name type="scientific">Kipferlia bialata</name>
    <dbReference type="NCBI Taxonomy" id="797122"/>
    <lineage>
        <taxon>Eukaryota</taxon>
        <taxon>Metamonada</taxon>
        <taxon>Carpediemonas-like organisms</taxon>
        <taxon>Kipferlia</taxon>
    </lineage>
</organism>
<feature type="region of interest" description="Disordered" evidence="2">
    <location>
        <begin position="1701"/>
        <end position="1739"/>
    </location>
</feature>
<dbReference type="Proteomes" id="UP000265618">
    <property type="component" value="Unassembled WGS sequence"/>
</dbReference>
<evidence type="ECO:0000256" key="1">
    <source>
        <dbReference type="PROSITE-ProRule" id="PRU00984"/>
    </source>
</evidence>
<keyword evidence="5" id="KW-1185">Reference proteome</keyword>
<feature type="compositionally biased region" description="Basic and acidic residues" evidence="2">
    <location>
        <begin position="477"/>
        <end position="493"/>
    </location>
</feature>
<feature type="region of interest" description="Disordered" evidence="2">
    <location>
        <begin position="204"/>
        <end position="229"/>
    </location>
</feature>
<protein>
    <recommendedName>
        <fullName evidence="3">DOCKER domain-containing protein</fullName>
    </recommendedName>
</protein>
<feature type="region of interest" description="Disordered" evidence="2">
    <location>
        <begin position="283"/>
        <end position="312"/>
    </location>
</feature>
<name>A0A9K3CRQ8_9EUKA</name>
<dbReference type="InterPro" id="IPR026791">
    <property type="entry name" value="DOCK"/>
</dbReference>
<evidence type="ECO:0000313" key="5">
    <source>
        <dbReference type="Proteomes" id="UP000265618"/>
    </source>
</evidence>
<feature type="compositionally biased region" description="Basic and acidic residues" evidence="2">
    <location>
        <begin position="1606"/>
        <end position="1622"/>
    </location>
</feature>
<sequence>TTTFTPHPHASTQLSLSVGDLVLVLQETERQDVTWCKGYVLESASTSSTSSVSSVSGMTRGIFPYTHIVPVGREEEGREGEGEGERVESNPSHTSPLRNAVSPTVLEEEGEEGDEGEREEGESELSEGGRDSETEEERETQENLLDSVMVSVYRDVRTCIQILTEELAMERDRERERASGSMTIVSVTQGPLMALISSMQSVAQMLEADRDSEGRERDTDDSEREREREALVERAVSLIQRSERLSGYHIAPRLPSGVRANISNCSGIDLYWRHVYEEQREREMERERLSATSSRPSPASLSPLLSPEREREPTDTLAYLTVSLPALPMMFPLAMSSGDSLPRECRHPKMSFFVVAVERERGRERETLSITPVTETVSLTYDRERGREGESTACLAIDRWELSQSDTDTLDAELYLVSVLSATDIPVALSAKKRSIAPPGPLVNTSAKKGVEGEGISISHDVAVAFKPLASLIAEHRERDHPLHDRTSQRDSGHLGSTMDRSGSASRRDSARFSDSSARGSSVIPVLDLPTRLQLLTDSTPYLSWKGAISHCLEGGREREGERVEECTIGELTRSYLACYGVSFRERDREREREMGGDACLDASLELSSPTSLNVLSKETEVFCSDPKTLYTKRMPNEIALLKPAMGLPLNFPLSPSLPLCTLSRESLHVTLDTAKFLSKDMHSSLVTLSVVSGEGVEYECIQDTDGTLCKSVSLPVVAKDHSPGHWSGVHIRLDVLASLASNQTPSDYHSHRAALVALPSSDPHLVISIDAVHMKKRTVDRVACAAVPLFTRGTIASGVMDSVTLHDSFESGSGSVSLPLAGSVRPKDTVSLSFNPVSHTFPPQTHYLGQLLSLRDNMKVSQAYLSRALDSASKQPWSKVSPHFAEVVRGLLLAVSRGYSPHTADFEVLDSHRAAFRTLLSVLAKLDVAAGEVPGGIDPQGNATTLSKGAVTSLLRDYTIPCLVDDRVHPAVPLLQCMSMCLYTVGDGEGESSSAMAAAERERAEWGVDKLPQALPWLVSILSELWLGQKRALGLPESIDEEMDLIGGEYDDTQPEMVHIVRQFHNNLDCDLSLLLSIISNAPPKQARGRLSTTSRDSVRLNAVCDKAQQVFTNTRVGLSLASAALFDALSGTLPAEKLATLGTDLVSAVASVPETRRRRAGSIESVSQLEPPSDHVQGTPLPFDDRLKCLDDLTETPSFHTVGSILHSAVFSALGHLLSLCSLSASSVDTIAVGAEHAAEMVAEVEGERDGEGDCGGIDALYRCVKVVAHAMMAVNGGRGSKGNPNMSLAVALPVMPHLLAHIGSLTRECQERHLVPSSTESACLQLCVTCVITHINSVSAPQLLQLIAQFGSDAGFYAEDGIVPEGVDTLDGIVSDPSAVTSFLGLLGFLLASPVYPEKWLCAIHLLVIACLKAGQVSLLALKSIGYPKGSGDDSLDSGSVITSSTTLREVVSAIGASSRFLFSIVHYPSLHLETIGNSVFRRMTETMYSGDLRVDAAQGLTALWLYAGRVRPCFVPSLLAGILLGYKAVSCHEEASADGSVTRCLVRTVEIYDSVLRSSPQYDSVIRAFVTDISQRIAEAPGTLNCLDVDGKPIPDSQPVRRSSDERDRDNTSTDKGVLRPDSLGHAFVVELQAVMAVILLIRSDRLGINSPYALYTTRSLALVPLLSFLRRNRRTVLFQHYAQSLLSLHGEVESTAGEGAGKTPFAETPRSLGPGPTPSNPSPSDLEEASSDGTDTGRYLAQTGVVLLHMGVCASWTSGSADKNTRVAAPLTSILQLPLVRLPNSPRTAFWAGPYHSGWMLHVQPHSFNVGTGSITREQALTRSIEAFTEANLWERSISILDLLVERAMYVTHDMALASRLSHQKADLLALIGGQARVWPKYYLVLYSHRDHREGGRKREREVCDGDEDTHSPFPPILCNRAFVHETSLSVASFSALMTASWPGVPIINSRRRDRVRGDPYIQLFDVRPSCMADLFRDAVLPRSIERLALTSTFRGGSVFGHGFMRERQETATVRGFNVIKALVSEGKDQSDALALHSFKGTFRGLVAAVSRDMEDKNPRRALSVSLRDDTHNVLVPGVSSTPLPPMQQDFYLNDSIRAFTWTEPVSVKGQTLDAEAAAEAAEYRRQSYIFPAHSFPGLSPVAEVLDGVCVSVSPVSVAVSTLGRMNAHLRDKIDRVNACLSPVSSAVPSPREGVSSSEAGAGHGVTTQVLSDLARPLTSAILSPINGGSANYIRYFSRAYLSRHPPVLHTDQSMRPSVRRS</sequence>